<protein>
    <submittedName>
        <fullName evidence="1">Uncharacterized protein</fullName>
    </submittedName>
</protein>
<dbReference type="AlphaFoldDB" id="A0A1F4V3R4"/>
<reference evidence="1 2" key="1">
    <citation type="journal article" date="2016" name="Nat. Commun.">
        <title>Thousands of microbial genomes shed light on interconnected biogeochemical processes in an aquifer system.</title>
        <authorList>
            <person name="Anantharaman K."/>
            <person name="Brown C.T."/>
            <person name="Hug L.A."/>
            <person name="Sharon I."/>
            <person name="Castelle C.J."/>
            <person name="Probst A.J."/>
            <person name="Thomas B.C."/>
            <person name="Singh A."/>
            <person name="Wilkins M.J."/>
            <person name="Karaoz U."/>
            <person name="Brodie E.L."/>
            <person name="Williams K.H."/>
            <person name="Hubbard S.S."/>
            <person name="Banfield J.F."/>
        </authorList>
    </citation>
    <scope>NUCLEOTIDE SEQUENCE [LARGE SCALE GENOMIC DNA]</scope>
</reference>
<sequence length="137" mass="16082">MDTIKECFEMILQGRMDDSRRAARLVRKLVYCSGVKGKYEDIQNLVKDAPEVYNKISEDWRRENFVVVVSVVYFLHDREAEPDFLFPWFFQLLQHPNGVIRYATVRMLSHELGPLSVYNRIPGFKTDGLTIFKTETS</sequence>
<organism evidence="1 2">
    <name type="scientific">candidate division WWE3 bacterium RIFCSPLOWO2_01_FULL_39_13</name>
    <dbReference type="NCBI Taxonomy" id="1802624"/>
    <lineage>
        <taxon>Bacteria</taxon>
        <taxon>Katanobacteria</taxon>
    </lineage>
</organism>
<name>A0A1F4V3R4_UNCKA</name>
<evidence type="ECO:0000313" key="2">
    <source>
        <dbReference type="Proteomes" id="UP000178771"/>
    </source>
</evidence>
<dbReference type="STRING" id="1802624.A2982_03830"/>
<dbReference type="Proteomes" id="UP000178771">
    <property type="component" value="Unassembled WGS sequence"/>
</dbReference>
<proteinExistence type="predicted"/>
<comment type="caution">
    <text evidence="1">The sequence shown here is derived from an EMBL/GenBank/DDBJ whole genome shotgun (WGS) entry which is preliminary data.</text>
</comment>
<accession>A0A1F4V3R4</accession>
<dbReference type="EMBL" id="MEVH01000012">
    <property type="protein sequence ID" value="OGC51831.1"/>
    <property type="molecule type" value="Genomic_DNA"/>
</dbReference>
<gene>
    <name evidence="1" type="ORF">A2982_03830</name>
</gene>
<evidence type="ECO:0000313" key="1">
    <source>
        <dbReference type="EMBL" id="OGC51831.1"/>
    </source>
</evidence>